<dbReference type="Proteomes" id="UP000637906">
    <property type="component" value="Unassembled WGS sequence"/>
</dbReference>
<protein>
    <submittedName>
        <fullName evidence="1">Uncharacterized protein</fullName>
    </submittedName>
</protein>
<dbReference type="AlphaFoldDB" id="A0A8J3HXR4"/>
<keyword evidence="2" id="KW-1185">Reference proteome</keyword>
<comment type="caution">
    <text evidence="1">The sequence shown here is derived from an EMBL/GenBank/DDBJ whole genome shotgun (WGS) entry which is preliminary data.</text>
</comment>
<sequence length="145" mass="16838">MPGNNTLSEQYDDFLDNHVKKDFERIVQGKSLKVKYIENFYGDALDSSALSFSVVGTKNRLELYDNRHRCYTSIAWDQSLKPIDFYSNNAQSRFCKFIVQQFLSEGHSTEKIENQDDQKITQFSSIALLIIVRIKKQNQQLDGKT</sequence>
<gene>
    <name evidence="1" type="ORF">sL5_04840</name>
</gene>
<dbReference type="EMBL" id="BNGU01000015">
    <property type="protein sequence ID" value="GHM59491.1"/>
    <property type="molecule type" value="Genomic_DNA"/>
</dbReference>
<reference evidence="1 2" key="1">
    <citation type="journal article" date="2021" name="Microb. Ecol.">
        <title>Candidatus Mesenet longicola: Novel Endosymbionts of Brontispa longissima that Induce Cytoplasmic Incompatibility.</title>
        <authorList>
            <person name="Takano S."/>
            <person name="Gotoh Y."/>
            <person name="Hayashi T."/>
        </authorList>
    </citation>
    <scope>NUCLEOTIDE SEQUENCE [LARGE SCALE GENOMIC DNA]</scope>
    <source>
        <strain evidence="1">L5</strain>
    </source>
</reference>
<evidence type="ECO:0000313" key="2">
    <source>
        <dbReference type="Proteomes" id="UP000637906"/>
    </source>
</evidence>
<proteinExistence type="predicted"/>
<organism evidence="1 2">
    <name type="scientific">Candidatus Mesenet longicola</name>
    <dbReference type="NCBI Taxonomy" id="1892558"/>
    <lineage>
        <taxon>Bacteria</taxon>
        <taxon>Pseudomonadati</taxon>
        <taxon>Pseudomonadota</taxon>
        <taxon>Alphaproteobacteria</taxon>
        <taxon>Rickettsiales</taxon>
        <taxon>Anaplasmataceae</taxon>
        <taxon>Candidatus Mesenet</taxon>
    </lineage>
</organism>
<name>A0A8J3HXR4_9RICK</name>
<evidence type="ECO:0000313" key="1">
    <source>
        <dbReference type="EMBL" id="GHM59491.1"/>
    </source>
</evidence>
<accession>A0A8J3HXR4</accession>